<keyword evidence="2 5" id="KW-0645">Protease</keyword>
<evidence type="ECO:0000256" key="3">
    <source>
        <dbReference type="ARBA" id="ARBA00022801"/>
    </source>
</evidence>
<dbReference type="EMBL" id="CP031165">
    <property type="protein sequence ID" value="AXV08110.1"/>
    <property type="molecule type" value="Genomic_DNA"/>
</dbReference>
<keyword evidence="4 5" id="KW-0720">Serine protease</keyword>
<dbReference type="PANTHER" id="PTHR43806:SF65">
    <property type="entry name" value="SERINE PROTEASE APRX"/>
    <property type="match status" value="1"/>
</dbReference>
<name>A0A346Y0W3_9ACTN</name>
<comment type="similarity">
    <text evidence="1 5">Belongs to the peptidase S8 family.</text>
</comment>
<evidence type="ECO:0000256" key="1">
    <source>
        <dbReference type="ARBA" id="ARBA00011073"/>
    </source>
</evidence>
<evidence type="ECO:0000313" key="8">
    <source>
        <dbReference type="EMBL" id="AXV08110.1"/>
    </source>
</evidence>
<feature type="domain" description="Peptidase S8/S53" evidence="7">
    <location>
        <begin position="94"/>
        <end position="375"/>
    </location>
</feature>
<feature type="compositionally biased region" description="Basic residues" evidence="6">
    <location>
        <begin position="1"/>
        <end position="12"/>
    </location>
</feature>
<dbReference type="GO" id="GO:0003677">
    <property type="term" value="F:DNA binding"/>
    <property type="evidence" value="ECO:0007669"/>
    <property type="project" value="UniProtKB-KW"/>
</dbReference>
<dbReference type="AlphaFoldDB" id="A0A346Y0W3"/>
<proteinExistence type="inferred from homology"/>
<feature type="active site" description="Charge relay system" evidence="5">
    <location>
        <position position="103"/>
    </location>
</feature>
<evidence type="ECO:0000259" key="7">
    <source>
        <dbReference type="Pfam" id="PF00082"/>
    </source>
</evidence>
<dbReference type="InterPro" id="IPR000209">
    <property type="entry name" value="Peptidase_S8/S53_dom"/>
</dbReference>
<dbReference type="PROSITE" id="PS00137">
    <property type="entry name" value="SUBTILASE_HIS"/>
    <property type="match status" value="1"/>
</dbReference>
<keyword evidence="8" id="KW-0238">DNA-binding</keyword>
<dbReference type="Gene3D" id="3.40.50.200">
    <property type="entry name" value="Peptidase S8/S53 domain"/>
    <property type="match status" value="1"/>
</dbReference>
<dbReference type="Proteomes" id="UP000264006">
    <property type="component" value="Chromosome"/>
</dbReference>
<keyword evidence="9" id="KW-1185">Reference proteome</keyword>
<protein>
    <submittedName>
        <fullName evidence="8">DNA-binding protein H-NS</fullName>
    </submittedName>
</protein>
<dbReference type="InterPro" id="IPR022398">
    <property type="entry name" value="Peptidase_S8_His-AS"/>
</dbReference>
<dbReference type="KEGG" id="euz:DVS28_a3435"/>
<evidence type="ECO:0000256" key="4">
    <source>
        <dbReference type="ARBA" id="ARBA00022825"/>
    </source>
</evidence>
<evidence type="ECO:0000256" key="2">
    <source>
        <dbReference type="ARBA" id="ARBA00022670"/>
    </source>
</evidence>
<dbReference type="PRINTS" id="PR00723">
    <property type="entry name" value="SUBTILISIN"/>
</dbReference>
<gene>
    <name evidence="8" type="ORF">DVS28_a3435</name>
</gene>
<dbReference type="InterPro" id="IPR015500">
    <property type="entry name" value="Peptidase_S8_subtilisin-rel"/>
</dbReference>
<dbReference type="InterPro" id="IPR050131">
    <property type="entry name" value="Peptidase_S8_subtilisin-like"/>
</dbReference>
<evidence type="ECO:0000256" key="5">
    <source>
        <dbReference type="PROSITE-ProRule" id="PRU01240"/>
    </source>
</evidence>
<organism evidence="8 9">
    <name type="scientific">Euzebya pacifica</name>
    <dbReference type="NCBI Taxonomy" id="1608957"/>
    <lineage>
        <taxon>Bacteria</taxon>
        <taxon>Bacillati</taxon>
        <taxon>Actinomycetota</taxon>
        <taxon>Nitriliruptoria</taxon>
        <taxon>Euzebyales</taxon>
    </lineage>
</organism>
<reference evidence="8 9" key="1">
    <citation type="submission" date="2018-09" db="EMBL/GenBank/DDBJ databases">
        <title>Complete genome sequence of Euzebya sp. DY32-46 isolated from seawater of Pacific Ocean.</title>
        <authorList>
            <person name="Xu L."/>
            <person name="Wu Y.-H."/>
            <person name="Xu X.-W."/>
        </authorList>
    </citation>
    <scope>NUCLEOTIDE SEQUENCE [LARGE SCALE GENOMIC DNA]</scope>
    <source>
        <strain evidence="8 9">DY32-46</strain>
    </source>
</reference>
<feature type="region of interest" description="Disordered" evidence="6">
    <location>
        <begin position="475"/>
        <end position="523"/>
    </location>
</feature>
<evidence type="ECO:0000256" key="6">
    <source>
        <dbReference type="SAM" id="MobiDB-lite"/>
    </source>
</evidence>
<dbReference type="InterPro" id="IPR036852">
    <property type="entry name" value="Peptidase_S8/S53_dom_sf"/>
</dbReference>
<feature type="active site" description="Charge relay system" evidence="5">
    <location>
        <position position="141"/>
    </location>
</feature>
<feature type="compositionally biased region" description="Low complexity" evidence="6">
    <location>
        <begin position="484"/>
        <end position="523"/>
    </location>
</feature>
<keyword evidence="3 5" id="KW-0378">Hydrolase</keyword>
<dbReference type="SUPFAM" id="SSF52743">
    <property type="entry name" value="Subtilisin-like"/>
    <property type="match status" value="1"/>
</dbReference>
<dbReference type="PROSITE" id="PS51892">
    <property type="entry name" value="SUBTILASE"/>
    <property type="match status" value="1"/>
</dbReference>
<evidence type="ECO:0000313" key="9">
    <source>
        <dbReference type="Proteomes" id="UP000264006"/>
    </source>
</evidence>
<dbReference type="GO" id="GO:0006508">
    <property type="term" value="P:proteolysis"/>
    <property type="evidence" value="ECO:0007669"/>
    <property type="project" value="UniProtKB-KW"/>
</dbReference>
<dbReference type="PANTHER" id="PTHR43806">
    <property type="entry name" value="PEPTIDASE S8"/>
    <property type="match status" value="1"/>
</dbReference>
<accession>A0A346Y0W3</accession>
<feature type="region of interest" description="Disordered" evidence="6">
    <location>
        <begin position="1"/>
        <end position="21"/>
    </location>
</feature>
<dbReference type="Pfam" id="PF00082">
    <property type="entry name" value="Peptidase_S8"/>
    <property type="match status" value="1"/>
</dbReference>
<feature type="active site" description="Charge relay system" evidence="5">
    <location>
        <position position="328"/>
    </location>
</feature>
<dbReference type="GO" id="GO:0004252">
    <property type="term" value="F:serine-type endopeptidase activity"/>
    <property type="evidence" value="ECO:0007669"/>
    <property type="project" value="UniProtKB-UniRule"/>
</dbReference>
<sequence length="523" mass="54351">MAVNHRTHRTRRTATAAPHPRSTTMIQYPARPNRLLSAALAVTMALFLTVSATGASAGGRGNHTATVATNGPLTLAQVAEAIGADDLHDRGLTGAGVGVALIDTGVVPVPGLDGPGKVINGPDLSFESQIAALRYLDTYGHGTHIAGIIAGTGIDDSSRGLASGAHLVNVKIAGHDGAVDVTQAIAAIDWTVAHADELGIRIINLSYGTTGVQPVEVDPLAAAVGRAWDAGIVVVVAAGNEGFGSASLNAPATHPRVIAAGAADLRDTSTIDDDIVALFSSTGDRTRHPDIVAPGTSITSLRNPGSTIDTEHASARVGDALFLGSGSSQAAAVVSGAIALLIEDNPQLQPEQVNQLLRTTSANLLHADRRSRGQGMLDISRAAARDVSDGAREAFTHLGTGSLEASRNGEHVAHDEVELDTEVDIHGVSWVGTNHAWDGGVYRGVRWTGDCFCTDSFAGPAWSPAVWSTSFTGQEWGSADEFSGRSWSGRSWSGRSWSGRSWSGRSWSGRSWSGRSWSTGAWR</sequence>